<dbReference type="EMBL" id="FPLJ01000020">
    <property type="protein sequence ID" value="SGY84541.1"/>
    <property type="molecule type" value="Genomic_DNA"/>
</dbReference>
<evidence type="ECO:0000313" key="9">
    <source>
        <dbReference type="Proteomes" id="UP000183794"/>
    </source>
</evidence>
<evidence type="ECO:0000256" key="3">
    <source>
        <dbReference type="ARBA" id="ARBA00023125"/>
    </source>
</evidence>
<evidence type="ECO:0000313" key="8">
    <source>
        <dbReference type="Proteomes" id="UP000182660"/>
    </source>
</evidence>
<dbReference type="OrthoDB" id="646694at2"/>
<dbReference type="PRINTS" id="PR00039">
    <property type="entry name" value="HTHLYSR"/>
</dbReference>
<dbReference type="PANTHER" id="PTHR30419:SF30">
    <property type="entry name" value="LYSR FAMILY TRANSCRIPTIONAL REGULATOR"/>
    <property type="match status" value="1"/>
</dbReference>
<dbReference type="Pfam" id="PF00126">
    <property type="entry name" value="HTH_1"/>
    <property type="match status" value="1"/>
</dbReference>
<accession>A0A090IB29</accession>
<dbReference type="AlphaFoldDB" id="A0A090IB29"/>
<protein>
    <submittedName>
        <fullName evidence="7">Transcriptional regulator, LysR family</fullName>
    </submittedName>
</protein>
<dbReference type="Proteomes" id="UP000182660">
    <property type="component" value="Unassembled WGS sequence"/>
</dbReference>
<keyword evidence="8" id="KW-1185">Reference proteome</keyword>
<keyword evidence="3" id="KW-0238">DNA-binding</keyword>
<evidence type="ECO:0000313" key="7">
    <source>
        <dbReference type="EMBL" id="SGZ18038.1"/>
    </source>
</evidence>
<keyword evidence="4" id="KW-0804">Transcription</keyword>
<evidence type="ECO:0000313" key="6">
    <source>
        <dbReference type="EMBL" id="SGY84541.1"/>
    </source>
</evidence>
<dbReference type="KEGG" id="mvs:MVIS_0950"/>
<organism evidence="7 9">
    <name type="scientific">Moritella viscosa</name>
    <dbReference type="NCBI Taxonomy" id="80854"/>
    <lineage>
        <taxon>Bacteria</taxon>
        <taxon>Pseudomonadati</taxon>
        <taxon>Pseudomonadota</taxon>
        <taxon>Gammaproteobacteria</taxon>
        <taxon>Alteromonadales</taxon>
        <taxon>Moritellaceae</taxon>
        <taxon>Moritella</taxon>
    </lineage>
</organism>
<dbReference type="GO" id="GO:0003677">
    <property type="term" value="F:DNA binding"/>
    <property type="evidence" value="ECO:0007669"/>
    <property type="project" value="UniProtKB-KW"/>
</dbReference>
<dbReference type="PROSITE" id="PS50931">
    <property type="entry name" value="HTH_LYSR"/>
    <property type="match status" value="1"/>
</dbReference>
<dbReference type="Proteomes" id="UP000183794">
    <property type="component" value="Unassembled WGS sequence"/>
</dbReference>
<evidence type="ECO:0000259" key="5">
    <source>
        <dbReference type="PROSITE" id="PS50931"/>
    </source>
</evidence>
<dbReference type="Gene3D" id="3.40.190.290">
    <property type="match status" value="1"/>
</dbReference>
<feature type="domain" description="HTH lysR-type" evidence="5">
    <location>
        <begin position="2"/>
        <end position="59"/>
    </location>
</feature>
<dbReference type="CDD" id="cd05466">
    <property type="entry name" value="PBP2_LTTR_substrate"/>
    <property type="match status" value="1"/>
</dbReference>
<dbReference type="Gene3D" id="1.10.10.10">
    <property type="entry name" value="Winged helix-like DNA-binding domain superfamily/Winged helix DNA-binding domain"/>
    <property type="match status" value="1"/>
</dbReference>
<gene>
    <name evidence="6" type="ORF">MT2528_0655</name>
    <name evidence="7" type="ORF">NVI5450_4618</name>
</gene>
<evidence type="ECO:0000256" key="2">
    <source>
        <dbReference type="ARBA" id="ARBA00023015"/>
    </source>
</evidence>
<dbReference type="SUPFAM" id="SSF53850">
    <property type="entry name" value="Periplasmic binding protein-like II"/>
    <property type="match status" value="1"/>
</dbReference>
<dbReference type="GeneID" id="61294381"/>
<dbReference type="GO" id="GO:0003700">
    <property type="term" value="F:DNA-binding transcription factor activity"/>
    <property type="evidence" value="ECO:0007669"/>
    <property type="project" value="InterPro"/>
</dbReference>
<evidence type="ECO:0000256" key="4">
    <source>
        <dbReference type="ARBA" id="ARBA00023163"/>
    </source>
</evidence>
<comment type="similarity">
    <text evidence="1">Belongs to the LysR transcriptional regulatory family.</text>
</comment>
<dbReference type="InterPro" id="IPR000847">
    <property type="entry name" value="LysR_HTH_N"/>
</dbReference>
<proteinExistence type="inferred from homology"/>
<dbReference type="InterPro" id="IPR036390">
    <property type="entry name" value="WH_DNA-bd_sf"/>
</dbReference>
<dbReference type="PANTHER" id="PTHR30419">
    <property type="entry name" value="HTH-TYPE TRANSCRIPTIONAL REGULATOR YBHD"/>
    <property type="match status" value="1"/>
</dbReference>
<dbReference type="EMBL" id="FPLD01000131">
    <property type="protein sequence ID" value="SGZ18038.1"/>
    <property type="molecule type" value="Genomic_DNA"/>
</dbReference>
<dbReference type="HOGENOM" id="CLU_039613_6_2_6"/>
<dbReference type="GO" id="GO:0005829">
    <property type="term" value="C:cytosol"/>
    <property type="evidence" value="ECO:0007669"/>
    <property type="project" value="TreeGrafter"/>
</dbReference>
<evidence type="ECO:0000256" key="1">
    <source>
        <dbReference type="ARBA" id="ARBA00009437"/>
    </source>
</evidence>
<dbReference type="STRING" id="80854.MVIS_0950"/>
<dbReference type="InterPro" id="IPR036388">
    <property type="entry name" value="WH-like_DNA-bd_sf"/>
</dbReference>
<dbReference type="InterPro" id="IPR005119">
    <property type="entry name" value="LysR_subst-bd"/>
</dbReference>
<reference evidence="6 8" key="1">
    <citation type="submission" date="2016-11" db="EMBL/GenBank/DDBJ databases">
        <authorList>
            <person name="Klemetsen T."/>
        </authorList>
    </citation>
    <scope>NUCLEOTIDE SEQUENCE [LARGE SCALE GENOMIC DNA]</scope>
    <source>
        <strain evidence="6">MT 2528</strain>
    </source>
</reference>
<reference evidence="7 9" key="2">
    <citation type="submission" date="2016-11" db="EMBL/GenBank/DDBJ databases">
        <authorList>
            <person name="Jaros S."/>
            <person name="Januszkiewicz K."/>
            <person name="Wedrychowicz H."/>
        </authorList>
    </citation>
    <scope>NUCLEOTIDE SEQUENCE [LARGE SCALE GENOMIC DNA]</scope>
    <source>
        <strain evidence="7">NVI 5450</strain>
    </source>
</reference>
<keyword evidence="2" id="KW-0805">Transcription regulation</keyword>
<sequence>MLNSKILHYFATIVAQGSYTKAAEHLGIAQSALSIAMRKFEDQIGMPLLIRSSKGVVVTKEGEVLLVHSKDILTRITDAETALNDLRGLDQGEVSIGIPGMMGSYFFPEILMAFKFKYPHLNLSIVEAGTQTIKEKLLSGELDLGVIVDDHVPESLHVQYLIRPQMVAAVGKNHALADARSVTYADFFTHELVMFKAGYFHREVIDGLCKANNMTANYSFETNLITMILNIVKNEFAITALLELVTDQEEDVKGIPFDPPIYLDLALAWRKDGYLSLANRRFVEFTLAQVSE</sequence>
<dbReference type="Pfam" id="PF03466">
    <property type="entry name" value="LysR_substrate"/>
    <property type="match status" value="1"/>
</dbReference>
<dbReference type="PATRIC" id="fig|80854.5.peg.1003"/>
<dbReference type="SUPFAM" id="SSF46785">
    <property type="entry name" value="Winged helix' DNA-binding domain"/>
    <property type="match status" value="1"/>
</dbReference>
<dbReference type="RefSeq" id="WP_045109346.1">
    <property type="nucleotide sequence ID" value="NZ_CAWQZC010000100.1"/>
</dbReference>
<dbReference type="InterPro" id="IPR050950">
    <property type="entry name" value="HTH-type_LysR_regulators"/>
</dbReference>
<name>A0A090IB29_9GAMM</name>
<dbReference type="FunFam" id="1.10.10.10:FF:000001">
    <property type="entry name" value="LysR family transcriptional regulator"/>
    <property type="match status" value="1"/>
</dbReference>